<protein>
    <submittedName>
        <fullName evidence="3">Uncharacterized protein LOC106813828</fullName>
    </submittedName>
</protein>
<sequence length="348" mass="39456">MSVMFTEFDEEIDSEIAKMSHGSSVLFAMKDPDSLSTDNLFRRTVQEMFLHCPTLLKCLTSALHKSGSTETMVATIATIYGMLMHSRNTKASAIQRLYSSLAIRYHADKELLSNLNKVHLTLSAESKRNLVKEFGDHMEDKLIRDLSEGKTGKLNGDNLDIRVRTSDIRMNNRDKDYHFFTSSIIDRVKVTTYSVAPPEIGMDIGKVLTSAEEKGTYRNGLKVEHLPGFSWMANVFPKHLEHPFSKEMALRSTMHVLPVSLNNEVAYEGCVRIMDEYVQMINRWFAKAGRGDELEALRVPVGGDQLTRVRLQGAKALRAGTHTTQQRLDQLFPVIVELFHTQQDFLEV</sequence>
<feature type="domain" description="J" evidence="1">
    <location>
        <begin position="78"/>
        <end position="135"/>
    </location>
</feature>
<gene>
    <name evidence="3" type="primary">LOC106813828</name>
</gene>
<evidence type="ECO:0000313" key="3">
    <source>
        <dbReference type="RefSeq" id="XP_014673544.1"/>
    </source>
</evidence>
<dbReference type="SUPFAM" id="SSF46565">
    <property type="entry name" value="Chaperone J-domain"/>
    <property type="match status" value="1"/>
</dbReference>
<dbReference type="GeneID" id="106813828"/>
<dbReference type="Proteomes" id="UP000695022">
    <property type="component" value="Unplaced"/>
</dbReference>
<accession>A0ABM1EMX3</accession>
<proteinExistence type="predicted"/>
<name>A0ABM1EMX3_PRICU</name>
<dbReference type="InterPro" id="IPR001623">
    <property type="entry name" value="DnaJ_domain"/>
</dbReference>
<dbReference type="InterPro" id="IPR036869">
    <property type="entry name" value="J_dom_sf"/>
</dbReference>
<reference evidence="3" key="1">
    <citation type="submission" date="2025-08" db="UniProtKB">
        <authorList>
            <consortium name="RefSeq"/>
        </authorList>
    </citation>
    <scope>IDENTIFICATION</scope>
</reference>
<dbReference type="PROSITE" id="PS50076">
    <property type="entry name" value="DNAJ_2"/>
    <property type="match status" value="1"/>
</dbReference>
<dbReference type="Pfam" id="PF20231">
    <property type="entry name" value="DUF6589"/>
    <property type="match status" value="1"/>
</dbReference>
<evidence type="ECO:0000313" key="2">
    <source>
        <dbReference type="Proteomes" id="UP000695022"/>
    </source>
</evidence>
<keyword evidence="2" id="KW-1185">Reference proteome</keyword>
<evidence type="ECO:0000259" key="1">
    <source>
        <dbReference type="PROSITE" id="PS50076"/>
    </source>
</evidence>
<dbReference type="InterPro" id="IPR046496">
    <property type="entry name" value="DUF6589"/>
</dbReference>
<dbReference type="RefSeq" id="XP_014673544.1">
    <property type="nucleotide sequence ID" value="XM_014818058.1"/>
</dbReference>
<organism evidence="2 3">
    <name type="scientific">Priapulus caudatus</name>
    <name type="common">Priapulid worm</name>
    <dbReference type="NCBI Taxonomy" id="37621"/>
    <lineage>
        <taxon>Eukaryota</taxon>
        <taxon>Metazoa</taxon>
        <taxon>Ecdysozoa</taxon>
        <taxon>Scalidophora</taxon>
        <taxon>Priapulida</taxon>
        <taxon>Priapulimorpha</taxon>
        <taxon>Priapulimorphida</taxon>
        <taxon>Priapulidae</taxon>
        <taxon>Priapulus</taxon>
    </lineage>
</organism>